<dbReference type="PANTHER" id="PTHR32024:SF1">
    <property type="entry name" value="KTR SYSTEM POTASSIUM UPTAKE PROTEIN B"/>
    <property type="match status" value="1"/>
</dbReference>
<keyword evidence="7 8" id="KW-0472">Membrane</keyword>
<dbReference type="GO" id="GO:0005886">
    <property type="term" value="C:plasma membrane"/>
    <property type="evidence" value="ECO:0007669"/>
    <property type="project" value="UniProtKB-SubCell"/>
</dbReference>
<gene>
    <name evidence="9" type="ORF">KHY36_07505</name>
</gene>
<dbReference type="Proteomes" id="UP000759273">
    <property type="component" value="Unassembled WGS sequence"/>
</dbReference>
<protein>
    <submittedName>
        <fullName evidence="9">H(+)-transporting ATPase</fullName>
    </submittedName>
</protein>
<evidence type="ECO:0000313" key="10">
    <source>
        <dbReference type="Proteomes" id="UP000759273"/>
    </source>
</evidence>
<proteinExistence type="predicted"/>
<dbReference type="Pfam" id="PF02386">
    <property type="entry name" value="TrkH"/>
    <property type="match status" value="2"/>
</dbReference>
<dbReference type="GO" id="GO:0030001">
    <property type="term" value="P:metal ion transport"/>
    <property type="evidence" value="ECO:0007669"/>
    <property type="project" value="UniProtKB-ARBA"/>
</dbReference>
<dbReference type="InterPro" id="IPR003445">
    <property type="entry name" value="Cat_transpt"/>
</dbReference>
<keyword evidence="6" id="KW-0406">Ion transport</keyword>
<keyword evidence="2" id="KW-0813">Transport</keyword>
<dbReference type="AlphaFoldDB" id="A0A943D9B9"/>
<sequence>MSYIRSAISKFLKTQPPARIIALGFALLILCGAALLMLPFAVHPGLHIAPLDALFTATSAVCVTGLVVVDTADTFSMFGQVVIAVLIQIGGLGVASIGMGLALVTGRRINLKGRSLVREALNVESLDGMVRLVRAVLLMTLICEGAGAVLGFPAFAGSHMPLQAVWLSIFHSIASFNNAGFDALGGGTNLIPYRGDVLLNIVTDALVIVGGIGFMVILDVGRCRGNFRKMTFHTKVVLTTTAVLLFGGAALLQITDHLDFMTAFFQSMTARTAGFSTVDLSGLSSAGLLVIMVLMFVGASPGSTGGGIKTTTFFVLMQQVRSIFSKRRLGAFHRRLPDGSLAKAATITLMGLIVVSCGTFALCILEPETDFLRLLFEQVSAYSTAGLSTGITAGLRAGSKAVLIFTMFIGRVGAVTLLSLWVERPEPSAHYTEETITIG</sequence>
<evidence type="ECO:0000256" key="5">
    <source>
        <dbReference type="ARBA" id="ARBA00022989"/>
    </source>
</evidence>
<feature type="transmembrane region" description="Helical" evidence="8">
    <location>
        <begin position="164"/>
        <end position="185"/>
    </location>
</feature>
<feature type="transmembrane region" description="Helical" evidence="8">
    <location>
        <begin position="81"/>
        <end position="104"/>
    </location>
</feature>
<evidence type="ECO:0000256" key="2">
    <source>
        <dbReference type="ARBA" id="ARBA00022448"/>
    </source>
</evidence>
<feature type="transmembrane region" description="Helical" evidence="8">
    <location>
        <begin position="197"/>
        <end position="220"/>
    </location>
</feature>
<name>A0A943D9B9_9FIRM</name>
<evidence type="ECO:0000256" key="1">
    <source>
        <dbReference type="ARBA" id="ARBA00004651"/>
    </source>
</evidence>
<feature type="transmembrane region" description="Helical" evidence="8">
    <location>
        <begin position="48"/>
        <end position="69"/>
    </location>
</feature>
<feature type="transmembrane region" description="Helical" evidence="8">
    <location>
        <begin position="20"/>
        <end position="42"/>
    </location>
</feature>
<evidence type="ECO:0000256" key="4">
    <source>
        <dbReference type="ARBA" id="ARBA00022692"/>
    </source>
</evidence>
<feature type="transmembrane region" description="Helical" evidence="8">
    <location>
        <begin position="132"/>
        <end position="152"/>
    </location>
</feature>
<comment type="subcellular location">
    <subcellularLocation>
        <location evidence="1">Cell membrane</location>
        <topology evidence="1">Multi-pass membrane protein</topology>
    </subcellularLocation>
</comment>
<organism evidence="9 10">
    <name type="scientific">Subdoligranulum variabile</name>
    <dbReference type="NCBI Taxonomy" id="214851"/>
    <lineage>
        <taxon>Bacteria</taxon>
        <taxon>Bacillati</taxon>
        <taxon>Bacillota</taxon>
        <taxon>Clostridia</taxon>
        <taxon>Eubacteriales</taxon>
        <taxon>Oscillospiraceae</taxon>
        <taxon>Subdoligranulum</taxon>
    </lineage>
</organism>
<dbReference type="PANTHER" id="PTHR32024">
    <property type="entry name" value="TRK SYSTEM POTASSIUM UPTAKE PROTEIN TRKG-RELATED"/>
    <property type="match status" value="1"/>
</dbReference>
<keyword evidence="5 8" id="KW-1133">Transmembrane helix</keyword>
<evidence type="ECO:0000256" key="6">
    <source>
        <dbReference type="ARBA" id="ARBA00023065"/>
    </source>
</evidence>
<evidence type="ECO:0000256" key="7">
    <source>
        <dbReference type="ARBA" id="ARBA00023136"/>
    </source>
</evidence>
<feature type="transmembrane region" description="Helical" evidence="8">
    <location>
        <begin position="274"/>
        <end position="299"/>
    </location>
</feature>
<evidence type="ECO:0000256" key="3">
    <source>
        <dbReference type="ARBA" id="ARBA00022475"/>
    </source>
</evidence>
<keyword evidence="3" id="KW-1003">Cell membrane</keyword>
<accession>A0A943D9B9</accession>
<evidence type="ECO:0000256" key="8">
    <source>
        <dbReference type="SAM" id="Phobius"/>
    </source>
</evidence>
<dbReference type="EMBL" id="JAGZGG010000014">
    <property type="protein sequence ID" value="MBS5332357.1"/>
    <property type="molecule type" value="Genomic_DNA"/>
</dbReference>
<feature type="transmembrane region" description="Helical" evidence="8">
    <location>
        <begin position="232"/>
        <end position="254"/>
    </location>
</feature>
<feature type="transmembrane region" description="Helical" evidence="8">
    <location>
        <begin position="344"/>
        <end position="365"/>
    </location>
</feature>
<evidence type="ECO:0000313" key="9">
    <source>
        <dbReference type="EMBL" id="MBS5332357.1"/>
    </source>
</evidence>
<keyword evidence="4 8" id="KW-0812">Transmembrane</keyword>
<comment type="caution">
    <text evidence="9">The sequence shown here is derived from an EMBL/GenBank/DDBJ whole genome shotgun (WGS) entry which is preliminary data.</text>
</comment>
<feature type="transmembrane region" description="Helical" evidence="8">
    <location>
        <begin position="401"/>
        <end position="422"/>
    </location>
</feature>
<dbReference type="GO" id="GO:0008324">
    <property type="term" value="F:monoatomic cation transmembrane transporter activity"/>
    <property type="evidence" value="ECO:0007669"/>
    <property type="project" value="InterPro"/>
</dbReference>
<reference evidence="9" key="1">
    <citation type="submission" date="2021-02" db="EMBL/GenBank/DDBJ databases">
        <title>Infant gut strain persistence is associated with maternal origin, phylogeny, and functional potential including surface adhesion and iron acquisition.</title>
        <authorList>
            <person name="Lou Y.C."/>
        </authorList>
    </citation>
    <scope>NUCLEOTIDE SEQUENCE</scope>
    <source>
        <strain evidence="9">L3_101_000M1_dasL3_101_000M1_concoct_87</strain>
    </source>
</reference>